<dbReference type="GO" id="GO:0003824">
    <property type="term" value="F:catalytic activity"/>
    <property type="evidence" value="ECO:0007669"/>
    <property type="project" value="UniProtKB-KW"/>
</dbReference>
<dbReference type="PROSITE" id="PS50994">
    <property type="entry name" value="INTEGRASE"/>
    <property type="match status" value="1"/>
</dbReference>
<dbReference type="OrthoDB" id="6147533at2759"/>
<dbReference type="InterPro" id="IPR012337">
    <property type="entry name" value="RNaseH-like_sf"/>
</dbReference>
<dbReference type="PANTHER" id="PTHR37984:SF5">
    <property type="entry name" value="PROTEIN NYNRIN-LIKE"/>
    <property type="match status" value="1"/>
</dbReference>
<dbReference type="FunFam" id="3.30.420.10:FF:000063">
    <property type="entry name" value="Retrovirus-related Pol polyprotein from transposon 297-like Protein"/>
    <property type="match status" value="1"/>
</dbReference>
<dbReference type="Pfam" id="PF00078">
    <property type="entry name" value="RVT_1"/>
    <property type="match status" value="1"/>
</dbReference>
<dbReference type="InterPro" id="IPR050951">
    <property type="entry name" value="Retrovirus_Pol_polyprotein"/>
</dbReference>
<proteinExistence type="predicted"/>
<dbReference type="InterPro" id="IPR041588">
    <property type="entry name" value="Integrase_H2C2"/>
</dbReference>
<dbReference type="FunFam" id="3.30.70.270:FF:000026">
    <property type="entry name" value="Transposon Ty3-G Gag-Pol polyprotein"/>
    <property type="match status" value="1"/>
</dbReference>
<keyword evidence="3" id="KW-1185">Reference proteome</keyword>
<dbReference type="FunFam" id="3.30.70.270:FF:000003">
    <property type="entry name" value="Transposon Ty3-G Gag-Pol polyprotein"/>
    <property type="match status" value="1"/>
</dbReference>
<dbReference type="InterPro" id="IPR043128">
    <property type="entry name" value="Rev_trsase/Diguanyl_cyclase"/>
</dbReference>
<organism evidence="2 3">
    <name type="scientific">Paramuricea clavata</name>
    <name type="common">Red gorgonian</name>
    <name type="synonym">Violescent sea-whip</name>
    <dbReference type="NCBI Taxonomy" id="317549"/>
    <lineage>
        <taxon>Eukaryota</taxon>
        <taxon>Metazoa</taxon>
        <taxon>Cnidaria</taxon>
        <taxon>Anthozoa</taxon>
        <taxon>Octocorallia</taxon>
        <taxon>Malacalcyonacea</taxon>
        <taxon>Plexauridae</taxon>
        <taxon>Paramuricea</taxon>
    </lineage>
</organism>
<accession>A0A7D9LDB2</accession>
<dbReference type="GO" id="GO:0015074">
    <property type="term" value="P:DNA integration"/>
    <property type="evidence" value="ECO:0007669"/>
    <property type="project" value="InterPro"/>
</dbReference>
<dbReference type="FunFam" id="1.10.340.70:FF:000003">
    <property type="entry name" value="Protein CBG25708"/>
    <property type="match status" value="1"/>
</dbReference>
<dbReference type="SUPFAM" id="SSF56672">
    <property type="entry name" value="DNA/RNA polymerases"/>
    <property type="match status" value="1"/>
</dbReference>
<dbReference type="InterPro" id="IPR000477">
    <property type="entry name" value="RT_dom"/>
</dbReference>
<dbReference type="PANTHER" id="PTHR37984">
    <property type="entry name" value="PROTEIN CBG26694"/>
    <property type="match status" value="1"/>
</dbReference>
<dbReference type="Gene3D" id="3.30.420.10">
    <property type="entry name" value="Ribonuclease H-like superfamily/Ribonuclease H"/>
    <property type="match status" value="1"/>
</dbReference>
<dbReference type="Pfam" id="PF17921">
    <property type="entry name" value="Integrase_H2C2"/>
    <property type="match status" value="1"/>
</dbReference>
<dbReference type="InterPro" id="IPR001584">
    <property type="entry name" value="Integrase_cat-core"/>
</dbReference>
<dbReference type="Pfam" id="PF00665">
    <property type="entry name" value="rve"/>
    <property type="match status" value="1"/>
</dbReference>
<dbReference type="InterPro" id="IPR036397">
    <property type="entry name" value="RNaseH_sf"/>
</dbReference>
<dbReference type="CDD" id="cd01647">
    <property type="entry name" value="RT_LTR"/>
    <property type="match status" value="1"/>
</dbReference>
<dbReference type="Pfam" id="PF17919">
    <property type="entry name" value="RT_RNaseH_2"/>
    <property type="match status" value="1"/>
</dbReference>
<dbReference type="EMBL" id="CACRXK020016644">
    <property type="protein sequence ID" value="CAB4030126.1"/>
    <property type="molecule type" value="Genomic_DNA"/>
</dbReference>
<name>A0A7D9LDB2_PARCT</name>
<comment type="caution">
    <text evidence="2">The sequence shown here is derived from an EMBL/GenBank/DDBJ whole genome shotgun (WGS) entry which is preliminary data.</text>
</comment>
<dbReference type="Proteomes" id="UP001152795">
    <property type="component" value="Unassembled WGS sequence"/>
</dbReference>
<evidence type="ECO:0000256" key="1">
    <source>
        <dbReference type="ARBA" id="ARBA00023268"/>
    </source>
</evidence>
<keyword evidence="1" id="KW-0511">Multifunctional enzyme</keyword>
<sequence length="698" mass="79856">FLRYTMSCTKTNFLSDRVEWGYGEITYIPKIESGLTLKKISARSANSLGSYQNLRKLSESSRLLTTFITPWGRFCFNRLPYGISTGSEQFQKSMNNVLEGLEGVECEIDDLLVHGESQEQHDSRLHSVLQRLQESKLTLNRDKCVFSVSTIKALGHVISSKGISPDPDKVKAILDIPVPTNVAEVRSFMGMVNQFNKFTSHLASKSKPLRDLLCKDSVWYWGDKQNESFNDLKKCLISVPILALYDPNKETKINADASSYDTESRYSQIEKECLAFTDALSRLLKPFTKPDCCTVPEDDMNAFVETVINSLPVSDKKLKEIIEAQEEDEVCKKVKQYCLEGWPDKHMVPDAVKSYWRERGELTVVQSLIMKGTRILIPSCMRLNVLDKIHEGHLGITKCRERAKQSVWWPGLSTQIQDMVQHCRTCAMHMVNKPEPLFPTSFPERPWQTLAIDFFKCENIDYLIVVDYFSRYVEICPMKKNKTATEVCRVLKSIFSRHGIPERVKSDNGPPFDSGEYLHFANEWGFEVRHSSPKYPQSNGEVERAVQTIKRLLKKEKDKEKTLLAYRSTPLSCGYSPAELLTGRKIRTTIPTFHKLLTPKWPDLIKLQEHEAQSKLQQQKLKNGVVKTSTESPRQYEVETPTGVIKRNRVQLVPLPEKPIAQRETSESDNNIPELNIYSRPKRTVKLSLKARESKGLA</sequence>
<evidence type="ECO:0000313" key="2">
    <source>
        <dbReference type="EMBL" id="CAB4030126.1"/>
    </source>
</evidence>
<gene>
    <name evidence="2" type="ORF">PACLA_8A070019</name>
</gene>
<dbReference type="Gene3D" id="3.10.10.10">
    <property type="entry name" value="HIV Type 1 Reverse Transcriptase, subunit A, domain 1"/>
    <property type="match status" value="1"/>
</dbReference>
<feature type="non-terminal residue" evidence="2">
    <location>
        <position position="698"/>
    </location>
</feature>
<dbReference type="GO" id="GO:0003676">
    <property type="term" value="F:nucleic acid binding"/>
    <property type="evidence" value="ECO:0007669"/>
    <property type="project" value="InterPro"/>
</dbReference>
<dbReference type="InterPro" id="IPR043502">
    <property type="entry name" value="DNA/RNA_pol_sf"/>
</dbReference>
<dbReference type="Gene3D" id="3.30.70.270">
    <property type="match status" value="2"/>
</dbReference>
<dbReference type="AlphaFoldDB" id="A0A7D9LDB2"/>
<dbReference type="InterPro" id="IPR041577">
    <property type="entry name" value="RT_RNaseH_2"/>
</dbReference>
<dbReference type="SUPFAM" id="SSF53098">
    <property type="entry name" value="Ribonuclease H-like"/>
    <property type="match status" value="1"/>
</dbReference>
<reference evidence="2" key="1">
    <citation type="submission" date="2020-04" db="EMBL/GenBank/DDBJ databases">
        <authorList>
            <person name="Alioto T."/>
            <person name="Alioto T."/>
            <person name="Gomez Garrido J."/>
        </authorList>
    </citation>
    <scope>NUCLEOTIDE SEQUENCE</scope>
    <source>
        <strain evidence="2">A484AB</strain>
    </source>
</reference>
<protein>
    <submittedName>
        <fullName evidence="2">Transposon Ty3-G Gag-Pol poly</fullName>
    </submittedName>
</protein>
<evidence type="ECO:0000313" key="3">
    <source>
        <dbReference type="Proteomes" id="UP001152795"/>
    </source>
</evidence>
<dbReference type="Gene3D" id="1.10.340.70">
    <property type="match status" value="1"/>
</dbReference>